<feature type="compositionally biased region" description="Low complexity" evidence="1">
    <location>
        <begin position="110"/>
        <end position="130"/>
    </location>
</feature>
<accession>A0A0F9D789</accession>
<evidence type="ECO:0000313" key="2">
    <source>
        <dbReference type="EMBL" id="KKL49536.1"/>
    </source>
</evidence>
<dbReference type="AlphaFoldDB" id="A0A0F9D789"/>
<comment type="caution">
    <text evidence="2">The sequence shown here is derived from an EMBL/GenBank/DDBJ whole genome shotgun (WGS) entry which is preliminary data.</text>
</comment>
<name>A0A0F9D789_9ZZZZ</name>
<feature type="region of interest" description="Disordered" evidence="1">
    <location>
        <begin position="54"/>
        <end position="78"/>
    </location>
</feature>
<gene>
    <name evidence="2" type="ORF">LCGC14_2314550</name>
</gene>
<dbReference type="EMBL" id="LAZR01032925">
    <property type="protein sequence ID" value="KKL49536.1"/>
    <property type="molecule type" value="Genomic_DNA"/>
</dbReference>
<reference evidence="2" key="1">
    <citation type="journal article" date="2015" name="Nature">
        <title>Complex archaea that bridge the gap between prokaryotes and eukaryotes.</title>
        <authorList>
            <person name="Spang A."/>
            <person name="Saw J.H."/>
            <person name="Jorgensen S.L."/>
            <person name="Zaremba-Niedzwiedzka K."/>
            <person name="Martijn J."/>
            <person name="Lind A.E."/>
            <person name="van Eijk R."/>
            <person name="Schleper C."/>
            <person name="Guy L."/>
            <person name="Ettema T.J."/>
        </authorList>
    </citation>
    <scope>NUCLEOTIDE SEQUENCE</scope>
</reference>
<organism evidence="2">
    <name type="scientific">marine sediment metagenome</name>
    <dbReference type="NCBI Taxonomy" id="412755"/>
    <lineage>
        <taxon>unclassified sequences</taxon>
        <taxon>metagenomes</taxon>
        <taxon>ecological metagenomes</taxon>
    </lineage>
</organism>
<feature type="region of interest" description="Disordered" evidence="1">
    <location>
        <begin position="100"/>
        <end position="147"/>
    </location>
</feature>
<protein>
    <submittedName>
        <fullName evidence="2">Uncharacterized protein</fullName>
    </submittedName>
</protein>
<feature type="non-terminal residue" evidence="2">
    <location>
        <position position="1"/>
    </location>
</feature>
<sequence>EAECATKGDTQWEDRASFQQRSMAQTRAISKALAAKLRWVVILADYAPTPADEMVRDERSQAEATMGNCPDHNTPFREVPAGVARMSGKPYDAFWACPERGCRQKPTGMAPGTPAAQQPAATGSSGAPAGDEPEQPQHPADSDELPF</sequence>
<proteinExistence type="predicted"/>
<evidence type="ECO:0000256" key="1">
    <source>
        <dbReference type="SAM" id="MobiDB-lite"/>
    </source>
</evidence>